<feature type="compositionally biased region" description="Gly residues" evidence="7">
    <location>
        <begin position="628"/>
        <end position="642"/>
    </location>
</feature>
<dbReference type="AlphaFoldDB" id="A0A8D1KSW9"/>
<dbReference type="PROSITE" id="PS50009">
    <property type="entry name" value="RASGEF_CAT"/>
    <property type="match status" value="1"/>
</dbReference>
<comment type="subunit">
    <text evidence="3">Interacts with SAMD9.</text>
</comment>
<dbReference type="Pfam" id="PF00788">
    <property type="entry name" value="RA"/>
    <property type="match status" value="1"/>
</dbReference>
<dbReference type="InterPro" id="IPR001895">
    <property type="entry name" value="RASGEF_cat_dom"/>
</dbReference>
<name>A0A8D1KSW9_PIG</name>
<protein>
    <recommendedName>
        <fullName evidence="4">Ral guanine nucleotide dissociation stimulator-like 2</fullName>
    </recommendedName>
    <alternativeName>
        <fullName evidence="5">Ras-associated protein RAB2L</fullName>
    </alternativeName>
</protein>
<dbReference type="Gene3D" id="1.10.840.10">
    <property type="entry name" value="Ras guanine-nucleotide exchange factors catalytic domain"/>
    <property type="match status" value="1"/>
</dbReference>
<dbReference type="PROSITE" id="PS00720">
    <property type="entry name" value="RASGEF"/>
    <property type="match status" value="1"/>
</dbReference>
<dbReference type="Pfam" id="PF00617">
    <property type="entry name" value="RasGEF"/>
    <property type="match status" value="1"/>
</dbReference>
<keyword evidence="1 6" id="KW-0344">Guanine-nucleotide releasing factor</keyword>
<evidence type="ECO:0000256" key="1">
    <source>
        <dbReference type="ARBA" id="ARBA00022658"/>
    </source>
</evidence>
<evidence type="ECO:0000256" key="3">
    <source>
        <dbReference type="ARBA" id="ARBA00064083"/>
    </source>
</evidence>
<feature type="compositionally biased region" description="Low complexity" evidence="7">
    <location>
        <begin position="740"/>
        <end position="749"/>
    </location>
</feature>
<feature type="compositionally biased region" description="Gly residues" evidence="7">
    <location>
        <begin position="31"/>
        <end position="42"/>
    </location>
</feature>
<feature type="compositionally biased region" description="Polar residues" evidence="7">
    <location>
        <begin position="591"/>
        <end position="605"/>
    </location>
</feature>
<sequence length="771" mass="82768">MLPRPLRLLWDTSPPGGVVLSSFRSRDPEEGGGPGGRGVGGGQEEEEEEEEDEAPVSAWNEEEDGATFTVTSRQYQPPDPLAPRPPPRFSRRLRAGTLEALVRHLLDAGTSGADVTFTAAFLATHRAFTSTPAVLGLVADRLEALESRPPDELERTKGVAISVLSTWLASHPEDFGSEVKGQLDRLESFLLQTGYAAGEGVGGGGADLIRNLRSRVDPQPPDLPKPLALPGDPPADPTDVLVFLADHLAEQLTLLDAELFLNLVPSQCLGALWGHRDRPGHAHLCPSVRATVTQFNRVAGAVVSSVLGATSTGEGPGEVTVRPLRPPQRARLLEKWIRVAEECRLLRNFSSVYAVVSALQSSPVHRLRAAWGEAARDSLRVFSNLCQIFSEEDNYSQSRELLLQEGKLQPSLEPTSKKSPRSGSRGGGVVPYLGTFLKDLVMLDAASKDELENGYINFDKRRKEFAVLSELRRLQNECRGYDLRPDPEIQRWLQGLRPLTETQSHRVSCEVEPLGTGDPPAPRVLRPTLVISQWTEVLGSVGGPTPLVSWDRPSVGADEAAGTPAPLLTRLAQHMKWPSVSSLDSALDGTPTLQSPVNPSHLSPPTSSPKPSRGHRRSASCGSPLSGGADGASRGAGCGSGPGASDCRIIRVQMELGEDGSVYKSILVTSQDKAPSVISRVLKKNNRDSAVASEYELVQLLPGERELTIPASANVFYAMDGASHDFLLRQRRRPSTAMLGPSASGTPPSAGGGGSFPRIKATGRKIARALF</sequence>
<feature type="compositionally biased region" description="Pro residues" evidence="7">
    <location>
        <begin position="77"/>
        <end position="88"/>
    </location>
</feature>
<dbReference type="Pfam" id="PF00618">
    <property type="entry name" value="RasGEF_N"/>
    <property type="match status" value="1"/>
</dbReference>
<dbReference type="InterPro" id="IPR000159">
    <property type="entry name" value="RA_dom"/>
</dbReference>
<dbReference type="SUPFAM" id="SSF54236">
    <property type="entry name" value="Ubiquitin-like"/>
    <property type="match status" value="1"/>
</dbReference>
<dbReference type="InterPro" id="IPR023578">
    <property type="entry name" value="Ras_GEF_dom_sf"/>
</dbReference>
<dbReference type="PROSITE" id="PS50212">
    <property type="entry name" value="RASGEF_NTER"/>
    <property type="match status" value="1"/>
</dbReference>
<dbReference type="PANTHER" id="PTHR23113">
    <property type="entry name" value="GUANINE NUCLEOTIDE EXCHANGE FACTOR"/>
    <property type="match status" value="1"/>
</dbReference>
<dbReference type="SUPFAM" id="SSF48366">
    <property type="entry name" value="Ras GEF"/>
    <property type="match status" value="1"/>
</dbReference>
<dbReference type="CDD" id="cd17211">
    <property type="entry name" value="RA_RGL2"/>
    <property type="match status" value="1"/>
</dbReference>
<dbReference type="Gene3D" id="3.10.20.90">
    <property type="entry name" value="Phosphatidylinositol 3-kinase Catalytic Subunit, Chain A, domain 1"/>
    <property type="match status" value="1"/>
</dbReference>
<dbReference type="PANTHER" id="PTHR23113:SF350">
    <property type="entry name" value="RAL GUANINE NUCLEOTIDE DISSOCIATION STIMULATOR-LIKE 2 ISOFORM X1"/>
    <property type="match status" value="1"/>
</dbReference>
<feature type="region of interest" description="Disordered" evidence="7">
    <location>
        <begin position="69"/>
        <end position="88"/>
    </location>
</feature>
<dbReference type="SMART" id="SM00229">
    <property type="entry name" value="RasGEFN"/>
    <property type="match status" value="1"/>
</dbReference>
<dbReference type="FunFam" id="1.10.840.10:FF:000012">
    <property type="entry name" value="Ral guanine nucleotide dissociation stimulator-like 2"/>
    <property type="match status" value="1"/>
</dbReference>
<evidence type="ECO:0000259" key="9">
    <source>
        <dbReference type="PROSITE" id="PS50200"/>
    </source>
</evidence>
<dbReference type="CDD" id="cd06224">
    <property type="entry name" value="REM"/>
    <property type="match status" value="1"/>
</dbReference>
<feature type="region of interest" description="Disordered" evidence="7">
    <location>
        <begin position="406"/>
        <end position="426"/>
    </location>
</feature>
<dbReference type="Proteomes" id="UP000694728">
    <property type="component" value="Unplaced"/>
</dbReference>
<dbReference type="PROSITE" id="PS50200">
    <property type="entry name" value="RA"/>
    <property type="match status" value="1"/>
</dbReference>
<dbReference type="SMART" id="SM00147">
    <property type="entry name" value="RasGEF"/>
    <property type="match status" value="1"/>
</dbReference>
<reference evidence="11" key="1">
    <citation type="submission" date="2025-08" db="UniProtKB">
        <authorList>
            <consortium name="Ensembl"/>
        </authorList>
    </citation>
    <scope>IDENTIFICATION</scope>
</reference>
<evidence type="ECO:0000313" key="11">
    <source>
        <dbReference type="Ensembl" id="ENSSSCP00045009220.1"/>
    </source>
</evidence>
<feature type="domain" description="Ras-GEF" evidence="8">
    <location>
        <begin position="244"/>
        <end position="514"/>
    </location>
</feature>
<evidence type="ECO:0000259" key="10">
    <source>
        <dbReference type="PROSITE" id="PS50212"/>
    </source>
</evidence>
<evidence type="ECO:0000313" key="12">
    <source>
        <dbReference type="Proteomes" id="UP000694728"/>
    </source>
</evidence>
<dbReference type="GO" id="GO:0005085">
    <property type="term" value="F:guanyl-nucleotide exchange factor activity"/>
    <property type="evidence" value="ECO:0007669"/>
    <property type="project" value="UniProtKB-KW"/>
</dbReference>
<dbReference type="InterPro" id="IPR000651">
    <property type="entry name" value="Ras-like_Gua-exchang_fac_N"/>
</dbReference>
<feature type="region of interest" description="Disordered" evidence="7">
    <location>
        <begin position="582"/>
        <end position="642"/>
    </location>
</feature>
<dbReference type="GO" id="GO:0007264">
    <property type="term" value="P:small GTPase-mediated signal transduction"/>
    <property type="evidence" value="ECO:0007669"/>
    <property type="project" value="InterPro"/>
</dbReference>
<dbReference type="SMART" id="SM00314">
    <property type="entry name" value="RA"/>
    <property type="match status" value="1"/>
</dbReference>
<dbReference type="InterPro" id="IPR019804">
    <property type="entry name" value="Ras_G-nucl-exch_fac_CS"/>
</dbReference>
<evidence type="ECO:0000256" key="2">
    <source>
        <dbReference type="ARBA" id="ARBA00057664"/>
    </source>
</evidence>
<proteinExistence type="predicted"/>
<dbReference type="Ensembl" id="ENSSSCT00045013370.1">
    <property type="protein sequence ID" value="ENSSSCP00045009220.1"/>
    <property type="gene ID" value="ENSSSCG00045007958.1"/>
</dbReference>
<evidence type="ECO:0000256" key="4">
    <source>
        <dbReference type="ARBA" id="ARBA00068203"/>
    </source>
</evidence>
<evidence type="ECO:0000256" key="6">
    <source>
        <dbReference type="PROSITE-ProRule" id="PRU00168"/>
    </source>
</evidence>
<evidence type="ECO:0000256" key="7">
    <source>
        <dbReference type="SAM" id="MobiDB-lite"/>
    </source>
</evidence>
<feature type="region of interest" description="Disordered" evidence="7">
    <location>
        <begin position="1"/>
        <end position="63"/>
    </location>
</feature>
<evidence type="ECO:0000259" key="8">
    <source>
        <dbReference type="PROSITE" id="PS50009"/>
    </source>
</evidence>
<dbReference type="CDD" id="cd00155">
    <property type="entry name" value="RasGEF"/>
    <property type="match status" value="1"/>
</dbReference>
<dbReference type="FunFam" id="3.10.20.90:FF:000153">
    <property type="entry name" value="Ral guanine nucleotide dissociation stimulator like 2"/>
    <property type="match status" value="1"/>
</dbReference>
<feature type="domain" description="N-terminal Ras-GEF" evidence="10">
    <location>
        <begin position="89"/>
        <end position="213"/>
    </location>
</feature>
<dbReference type="InterPro" id="IPR008937">
    <property type="entry name" value="Ras-like_GEF"/>
</dbReference>
<evidence type="ECO:0000256" key="5">
    <source>
        <dbReference type="ARBA" id="ARBA00081366"/>
    </source>
</evidence>
<dbReference type="InterPro" id="IPR029071">
    <property type="entry name" value="Ubiquitin-like_domsf"/>
</dbReference>
<feature type="region of interest" description="Disordered" evidence="7">
    <location>
        <begin position="736"/>
        <end position="759"/>
    </location>
</feature>
<feature type="domain" description="Ras-associating" evidence="9">
    <location>
        <begin position="646"/>
        <end position="733"/>
    </location>
</feature>
<organism evidence="11 12">
    <name type="scientific">Sus scrofa</name>
    <name type="common">Pig</name>
    <dbReference type="NCBI Taxonomy" id="9823"/>
    <lineage>
        <taxon>Eukaryota</taxon>
        <taxon>Metazoa</taxon>
        <taxon>Chordata</taxon>
        <taxon>Craniata</taxon>
        <taxon>Vertebrata</taxon>
        <taxon>Euteleostomi</taxon>
        <taxon>Mammalia</taxon>
        <taxon>Eutheria</taxon>
        <taxon>Laurasiatheria</taxon>
        <taxon>Artiodactyla</taxon>
        <taxon>Suina</taxon>
        <taxon>Suidae</taxon>
        <taxon>Sus</taxon>
    </lineage>
</organism>
<comment type="function">
    <text evidence="2">Probable guanine nucleotide exchange factor. Putative effector of Ras and/or Rap. Associates with the GTP-bound form of Rap 1A and H-Ras in vitro.</text>
</comment>
<feature type="compositionally biased region" description="Acidic residues" evidence="7">
    <location>
        <begin position="43"/>
        <end position="63"/>
    </location>
</feature>
<dbReference type="InterPro" id="IPR036964">
    <property type="entry name" value="RASGEF_cat_dom_sf"/>
</dbReference>
<dbReference type="Gene3D" id="1.20.870.10">
    <property type="entry name" value="Son of sevenless (SoS) protein Chain: S domain 1"/>
    <property type="match status" value="1"/>
</dbReference>
<accession>A0A8D1KSW9</accession>